<dbReference type="GO" id="GO:0006264">
    <property type="term" value="P:mitochondrial DNA replication"/>
    <property type="evidence" value="ECO:0007669"/>
    <property type="project" value="TreeGrafter"/>
</dbReference>
<dbReference type="GO" id="GO:0008408">
    <property type="term" value="F:3'-5' exonuclease activity"/>
    <property type="evidence" value="ECO:0007669"/>
    <property type="project" value="TreeGrafter"/>
</dbReference>
<dbReference type="EC" id="2.7.7.7" evidence="4"/>
<dbReference type="InterPro" id="IPR043502">
    <property type="entry name" value="DNA/RNA_pol_sf"/>
</dbReference>
<dbReference type="OrthoDB" id="5588663at2759"/>
<comment type="subcellular location">
    <subcellularLocation>
        <location evidence="2">Mitochondrion matrix</location>
        <location evidence="2">Mitochondrion nucleoid</location>
    </subcellularLocation>
</comment>
<dbReference type="Proteomes" id="UP000780801">
    <property type="component" value="Unassembled WGS sequence"/>
</dbReference>
<keyword evidence="18" id="KW-1185">Reference proteome</keyword>
<dbReference type="InterPro" id="IPR001098">
    <property type="entry name" value="DNA-dir_DNA_pol_A_palm_dom"/>
</dbReference>
<dbReference type="GO" id="GO:0003677">
    <property type="term" value="F:DNA binding"/>
    <property type="evidence" value="ECO:0007669"/>
    <property type="project" value="UniProtKB-KW"/>
</dbReference>
<gene>
    <name evidence="17" type="primary">MIP1</name>
    <name evidence="17" type="ORF">BGW38_009319</name>
</gene>
<proteinExistence type="inferred from homology"/>
<keyword evidence="13" id="KW-1135">Mitochondrion nucleoid</keyword>
<evidence type="ECO:0000256" key="10">
    <source>
        <dbReference type="ARBA" id="ARBA00022932"/>
    </source>
</evidence>
<evidence type="ECO:0000256" key="2">
    <source>
        <dbReference type="ARBA" id="ARBA00004436"/>
    </source>
</evidence>
<evidence type="ECO:0000313" key="17">
    <source>
        <dbReference type="EMBL" id="KAF9586135.1"/>
    </source>
</evidence>
<evidence type="ECO:0000256" key="4">
    <source>
        <dbReference type="ARBA" id="ARBA00012417"/>
    </source>
</evidence>
<evidence type="ECO:0000256" key="7">
    <source>
        <dbReference type="ARBA" id="ARBA00022695"/>
    </source>
</evidence>
<dbReference type="PANTHER" id="PTHR10267:SF0">
    <property type="entry name" value="DNA POLYMERASE SUBUNIT GAMMA-1"/>
    <property type="match status" value="1"/>
</dbReference>
<dbReference type="InterPro" id="IPR019760">
    <property type="entry name" value="DNA-dir_DNA_pol_A_CS"/>
</dbReference>
<comment type="caution">
    <text evidence="17">The sequence shown here is derived from an EMBL/GenBank/DDBJ whole genome shotgun (WGS) entry which is preliminary data.</text>
</comment>
<sequence>MSAQVEAPRTSMRKNEVDVQMLHPGLHSKVFPSSTGTGVAAESRPTPEMIKCAISHLEKSNLWGKDPILVPDTTFPVPHLRGNTIEDHFYNIGVRDSATYKKLAVDFSQLPSHPLPDTWLMQEGWTRYGKDGTISRVEYPLEKTFTFDVETVPALSKFPVMACALSSEAWYGWVSPWLINPQTVDGHQNDQHLMSFGPSPNKAGHEKILIGHNVGYDRARVLEEYSIEQNGIRYLDTMSLHVAVSGLCSQQRPGWIKYSKATENEDTAYLDAFKDTTGKYFDVSAVNSLLQVSKFHCSIHMDKAPRNILMEAKDIKLIQDNFQDLMQYCGKDVTATHAVFQQTFPKYLEKCPHPVSFAGVLQMGSSFLTVNEGWTDYITRCNRLYNEISENVESKLSLLAHQALENYEKDNAFYKDDPWLSQLNWEFPKREWKEGIPLKSGNGYRKGCEPRWVCRAKLLPDKPEWYRDLWDSSEKRIRLSTRQRVAPILLKLQWHGYPLVHSGLYGWTFQVPMDDKEYVTRLDPLTFPLENEEGYQKAFDLQNYRYYRLPHKSGEGMNVGNPLSKGYVSHFDDHILSSYSPPGDSDDSSTKLAKQALDMNAQCAYWVSAKERIEDQFVVWEKDVNGLGKRMGLPSRGETRNSGIILPQIVTMGTVTRRAVEKTWMTASNAKKNRIGSELKSNVEAPAGYKIVGADVDSEELWISSLMGDAQFRMHGATALGWMTLQGTKSAGTDLHSKTAQIMGISRDQAKIFNYGRIYGAGVNFATRLLQQFNSSIDTVEAKQKAQDLYTATKGVKISRPQEYEVVHDRPFWHGGTESYMFNSLERTATAEDPRTPTLGCGITDALRPKYTENQFMTSRVNWVVQSSGVDYLHMLLVSMNYLIHKYDIKARFMLCVHDEVRYMVKEEDSARAALAMQVSNLWTRAMFSYKLGIYDLPQSVAFFSAVDIDHVFRKEVNMDCITPTQKTPIPHGTSLDIEQTLELTEGGQLGEIATDFVEAEDGPAPLELRSVHERQRVMITSEQTSNTSPDMDTESGVILHKPMEAPQEDCLFLEAQTMSSISEIKKAVARKKAEALALWKAKVEAEKQAAAKMIKSGSGDDNDDNSPSDSQKGLVKSASAPKQASLRHVRDASPLFKYGKKVQKPGGFWGRRAEGVDPANHGSDQGKEPVTEVKTGSLEEDVESYELSDMALTEVVEIPVAKAKSTKPKKSSGLRDYEKELLPDFVEKPATASKRKSRLTNEVLAPSMAIWLAQHDDGFHNRSTVDTITTPNKQPPSPPKMHSFVPVDKYYPNSTSSASASSRFMSSSRRYVPPLKQKQARVKSQMQRRNSVVSEKGGMSTTELVSDRNDLDQLAKVTSE</sequence>
<evidence type="ECO:0000256" key="14">
    <source>
        <dbReference type="ARBA" id="ARBA00031966"/>
    </source>
</evidence>
<evidence type="ECO:0000256" key="15">
    <source>
        <dbReference type="SAM" id="MobiDB-lite"/>
    </source>
</evidence>
<dbReference type="InterPro" id="IPR002297">
    <property type="entry name" value="DNA-dir_DNA_pol_A_mt"/>
</dbReference>
<dbReference type="SMART" id="SM00482">
    <property type="entry name" value="POLAc"/>
    <property type="match status" value="1"/>
</dbReference>
<evidence type="ECO:0000259" key="16">
    <source>
        <dbReference type="SMART" id="SM00482"/>
    </source>
</evidence>
<dbReference type="Pfam" id="PF18136">
    <property type="entry name" value="DNApol_Exo"/>
    <property type="match status" value="1"/>
</dbReference>
<protein>
    <recommendedName>
        <fullName evidence="5">DNA polymerase subunit gamma-1</fullName>
        <ecNumber evidence="4">2.7.7.7</ecNumber>
    </recommendedName>
    <alternativeName>
        <fullName evidence="14">Mitochondrial DNA polymerase catalytic subunit</fullName>
    </alternativeName>
</protein>
<keyword evidence="7" id="KW-0548">Nucleotidyltransferase</keyword>
<dbReference type="Gene3D" id="3.30.70.370">
    <property type="match status" value="1"/>
</dbReference>
<evidence type="ECO:0000256" key="13">
    <source>
        <dbReference type="ARBA" id="ARBA00023271"/>
    </source>
</evidence>
<dbReference type="Pfam" id="PF00476">
    <property type="entry name" value="DNA_pol_A"/>
    <property type="match status" value="1"/>
</dbReference>
<dbReference type="GO" id="GO:0003887">
    <property type="term" value="F:DNA-directed DNA polymerase activity"/>
    <property type="evidence" value="ECO:0007669"/>
    <property type="project" value="UniProtKB-KW"/>
</dbReference>
<evidence type="ECO:0000256" key="1">
    <source>
        <dbReference type="ARBA" id="ARBA00001946"/>
    </source>
</evidence>
<feature type="compositionally biased region" description="Polar residues" evidence="15">
    <location>
        <begin position="1323"/>
        <end position="1345"/>
    </location>
</feature>
<dbReference type="PANTHER" id="PTHR10267">
    <property type="entry name" value="DNA POLYMERASE SUBUNIT GAMMA-1"/>
    <property type="match status" value="1"/>
</dbReference>
<reference evidence="17" key="1">
    <citation type="journal article" date="2020" name="Fungal Divers.">
        <title>Resolving the Mortierellaceae phylogeny through synthesis of multi-gene phylogenetics and phylogenomics.</title>
        <authorList>
            <person name="Vandepol N."/>
            <person name="Liber J."/>
            <person name="Desiro A."/>
            <person name="Na H."/>
            <person name="Kennedy M."/>
            <person name="Barry K."/>
            <person name="Grigoriev I.V."/>
            <person name="Miller A.N."/>
            <person name="O'Donnell K."/>
            <person name="Stajich J.E."/>
            <person name="Bonito G."/>
        </authorList>
    </citation>
    <scope>NUCLEOTIDE SEQUENCE</scope>
    <source>
        <strain evidence="17">KOD1015</strain>
    </source>
</reference>
<organism evidence="17 18">
    <name type="scientific">Lunasporangiospora selenospora</name>
    <dbReference type="NCBI Taxonomy" id="979761"/>
    <lineage>
        <taxon>Eukaryota</taxon>
        <taxon>Fungi</taxon>
        <taxon>Fungi incertae sedis</taxon>
        <taxon>Mucoromycota</taxon>
        <taxon>Mortierellomycotina</taxon>
        <taxon>Mortierellomycetes</taxon>
        <taxon>Mortierellales</taxon>
        <taxon>Mortierellaceae</taxon>
        <taxon>Lunasporangiospora</taxon>
    </lineage>
</organism>
<feature type="domain" description="DNA-directed DNA polymerase family A palm" evidence="16">
    <location>
        <begin position="676"/>
        <end position="909"/>
    </location>
</feature>
<dbReference type="InterPro" id="IPR012337">
    <property type="entry name" value="RNaseH-like_sf"/>
</dbReference>
<dbReference type="Gene3D" id="1.10.150.20">
    <property type="entry name" value="5' to 3' exonuclease, C-terminal subdomain"/>
    <property type="match status" value="1"/>
</dbReference>
<dbReference type="Gene3D" id="3.30.420.390">
    <property type="match status" value="2"/>
</dbReference>
<dbReference type="GO" id="GO:0005760">
    <property type="term" value="C:gamma DNA polymerase complex"/>
    <property type="evidence" value="ECO:0007669"/>
    <property type="project" value="InterPro"/>
</dbReference>
<keyword evidence="10 17" id="KW-0239">DNA-directed DNA polymerase</keyword>
<keyword evidence="8" id="KW-0235">DNA replication</keyword>
<dbReference type="InterPro" id="IPR041336">
    <property type="entry name" value="DNApol_Exo"/>
</dbReference>
<dbReference type="PROSITE" id="PS00447">
    <property type="entry name" value="DNA_POLYMERASE_A"/>
    <property type="match status" value="1"/>
</dbReference>
<comment type="cofactor">
    <cofactor evidence="1">
        <name>Mg(2+)</name>
        <dbReference type="ChEBI" id="CHEBI:18420"/>
    </cofactor>
</comment>
<feature type="region of interest" description="Disordered" evidence="15">
    <location>
        <begin position="1148"/>
        <end position="1179"/>
    </location>
</feature>
<dbReference type="FunFam" id="1.10.150.20:FF:000024">
    <property type="entry name" value="DNA polymerase gamma, catalytic subunit"/>
    <property type="match status" value="1"/>
</dbReference>
<evidence type="ECO:0000256" key="5">
    <source>
        <dbReference type="ARBA" id="ARBA00015350"/>
    </source>
</evidence>
<accession>A0A9P6KIT5</accession>
<dbReference type="PRINTS" id="PR00867">
    <property type="entry name" value="DNAPOLG"/>
</dbReference>
<dbReference type="GO" id="GO:0042645">
    <property type="term" value="C:mitochondrial nucleoid"/>
    <property type="evidence" value="ECO:0007669"/>
    <property type="project" value="UniProtKB-SubCell"/>
</dbReference>
<dbReference type="SUPFAM" id="SSF53098">
    <property type="entry name" value="Ribonuclease H-like"/>
    <property type="match status" value="1"/>
</dbReference>
<keyword evidence="6" id="KW-0808">Transferase</keyword>
<feature type="region of interest" description="Disordered" evidence="15">
    <location>
        <begin position="1093"/>
        <end position="1129"/>
    </location>
</feature>
<evidence type="ECO:0000256" key="9">
    <source>
        <dbReference type="ARBA" id="ARBA00022842"/>
    </source>
</evidence>
<comment type="similarity">
    <text evidence="3">Belongs to the DNA polymerase type-A family.</text>
</comment>
<evidence type="ECO:0000256" key="8">
    <source>
        <dbReference type="ARBA" id="ARBA00022705"/>
    </source>
</evidence>
<evidence type="ECO:0000256" key="3">
    <source>
        <dbReference type="ARBA" id="ARBA00007705"/>
    </source>
</evidence>
<dbReference type="EMBL" id="JAABOA010000068">
    <property type="protein sequence ID" value="KAF9586135.1"/>
    <property type="molecule type" value="Genomic_DNA"/>
</dbReference>
<keyword evidence="9" id="KW-0460">Magnesium</keyword>
<feature type="region of interest" description="Disordered" evidence="15">
    <location>
        <begin position="1269"/>
        <end position="1361"/>
    </location>
</feature>
<feature type="compositionally biased region" description="Basic and acidic residues" evidence="15">
    <location>
        <begin position="1346"/>
        <end position="1361"/>
    </location>
</feature>
<keyword evidence="12" id="KW-0496">Mitochondrion</keyword>
<feature type="compositionally biased region" description="Low complexity" evidence="15">
    <location>
        <begin position="1295"/>
        <end position="1311"/>
    </location>
</feature>
<evidence type="ECO:0000313" key="18">
    <source>
        <dbReference type="Proteomes" id="UP000780801"/>
    </source>
</evidence>
<name>A0A9P6KIT5_9FUNG</name>
<dbReference type="SUPFAM" id="SSF56672">
    <property type="entry name" value="DNA/RNA polymerases"/>
    <property type="match status" value="1"/>
</dbReference>
<evidence type="ECO:0000256" key="12">
    <source>
        <dbReference type="ARBA" id="ARBA00023128"/>
    </source>
</evidence>
<evidence type="ECO:0000256" key="6">
    <source>
        <dbReference type="ARBA" id="ARBA00022679"/>
    </source>
</evidence>
<evidence type="ECO:0000256" key="11">
    <source>
        <dbReference type="ARBA" id="ARBA00023125"/>
    </source>
</evidence>
<keyword evidence="11" id="KW-0238">DNA-binding</keyword>